<evidence type="ECO:0000256" key="1">
    <source>
        <dbReference type="ARBA" id="ARBA00023015"/>
    </source>
</evidence>
<reference evidence="6 7" key="2">
    <citation type="submission" date="2019-09" db="EMBL/GenBank/DDBJ databases">
        <authorList>
            <person name="Jin C."/>
        </authorList>
    </citation>
    <scope>NUCLEOTIDE SEQUENCE [LARGE SCALE GENOMIC DNA]</scope>
    <source>
        <strain evidence="6 7">BN140041</strain>
    </source>
</reference>
<gene>
    <name evidence="6" type="ORF">F0U47_10470</name>
</gene>
<keyword evidence="1" id="KW-0805">Transcription regulation</keyword>
<dbReference type="RefSeq" id="WP_149750304.1">
    <property type="nucleotide sequence ID" value="NZ_VUJW01000003.1"/>
</dbReference>
<dbReference type="InterPro" id="IPR050109">
    <property type="entry name" value="HTH-type_TetR-like_transc_reg"/>
</dbReference>
<organism evidence="6 7">
    <name type="scientific">Nocardioides antri</name>
    <dbReference type="NCBI Taxonomy" id="2607659"/>
    <lineage>
        <taxon>Bacteria</taxon>
        <taxon>Bacillati</taxon>
        <taxon>Actinomycetota</taxon>
        <taxon>Actinomycetes</taxon>
        <taxon>Propionibacteriales</taxon>
        <taxon>Nocardioidaceae</taxon>
        <taxon>Nocardioides</taxon>
    </lineage>
</organism>
<dbReference type="SUPFAM" id="SSF46689">
    <property type="entry name" value="Homeodomain-like"/>
    <property type="match status" value="1"/>
</dbReference>
<evidence type="ECO:0000256" key="3">
    <source>
        <dbReference type="ARBA" id="ARBA00023163"/>
    </source>
</evidence>
<feature type="DNA-binding region" description="H-T-H motif" evidence="4">
    <location>
        <begin position="30"/>
        <end position="49"/>
    </location>
</feature>
<keyword evidence="7" id="KW-1185">Reference proteome</keyword>
<sequence length="198" mass="22250">MAHVPTEVRRQQFIDAAIVVIARDGVDGATTRRIAQEASAPLATLHYCFQTKENLLWAVFEYLAEMVGSDLEERVPRGQSTASIAVQILTETLLSAIDRPAANRAQLEIWLWAERNDPEAGVRLYDMYVELWRDRLRAAKSPLPDDEIESVARVLLGLVDGLNNQFIASADEKLLRREIDTASAMLEAYLGRRSRRSA</sequence>
<dbReference type="GO" id="GO:0003700">
    <property type="term" value="F:DNA-binding transcription factor activity"/>
    <property type="evidence" value="ECO:0007669"/>
    <property type="project" value="TreeGrafter"/>
</dbReference>
<name>A0A5B1M5T0_9ACTN</name>
<keyword evidence="3" id="KW-0804">Transcription</keyword>
<evidence type="ECO:0000256" key="4">
    <source>
        <dbReference type="PROSITE-ProRule" id="PRU00335"/>
    </source>
</evidence>
<protein>
    <submittedName>
        <fullName evidence="6">TetR family transcriptional regulator</fullName>
    </submittedName>
</protein>
<dbReference type="Proteomes" id="UP000324351">
    <property type="component" value="Unassembled WGS sequence"/>
</dbReference>
<evidence type="ECO:0000313" key="7">
    <source>
        <dbReference type="Proteomes" id="UP000324351"/>
    </source>
</evidence>
<reference evidence="6 7" key="1">
    <citation type="submission" date="2019-09" db="EMBL/GenBank/DDBJ databases">
        <title>Nocardioides panacisoli sp. nov., isolated from the soil of a ginseng field.</title>
        <authorList>
            <person name="Cho C."/>
        </authorList>
    </citation>
    <scope>NUCLEOTIDE SEQUENCE [LARGE SCALE GENOMIC DNA]</scope>
    <source>
        <strain evidence="6 7">BN140041</strain>
    </source>
</reference>
<proteinExistence type="predicted"/>
<evidence type="ECO:0000256" key="2">
    <source>
        <dbReference type="ARBA" id="ARBA00023125"/>
    </source>
</evidence>
<dbReference type="InterPro" id="IPR036271">
    <property type="entry name" value="Tet_transcr_reg_TetR-rel_C_sf"/>
</dbReference>
<dbReference type="EMBL" id="VUJW01000003">
    <property type="protein sequence ID" value="KAA1427838.1"/>
    <property type="molecule type" value="Genomic_DNA"/>
</dbReference>
<feature type="domain" description="HTH tetR-type" evidence="5">
    <location>
        <begin position="7"/>
        <end position="67"/>
    </location>
</feature>
<keyword evidence="2 4" id="KW-0238">DNA-binding</keyword>
<dbReference type="PANTHER" id="PTHR30055:SF234">
    <property type="entry name" value="HTH-TYPE TRANSCRIPTIONAL REGULATOR BETI"/>
    <property type="match status" value="1"/>
</dbReference>
<dbReference type="PANTHER" id="PTHR30055">
    <property type="entry name" value="HTH-TYPE TRANSCRIPTIONAL REGULATOR RUTR"/>
    <property type="match status" value="1"/>
</dbReference>
<dbReference type="PROSITE" id="PS50977">
    <property type="entry name" value="HTH_TETR_2"/>
    <property type="match status" value="1"/>
</dbReference>
<dbReference type="Gene3D" id="1.10.357.10">
    <property type="entry name" value="Tetracycline Repressor, domain 2"/>
    <property type="match status" value="1"/>
</dbReference>
<accession>A0A5B1M5T0</accession>
<dbReference type="AlphaFoldDB" id="A0A5B1M5T0"/>
<evidence type="ECO:0000259" key="5">
    <source>
        <dbReference type="PROSITE" id="PS50977"/>
    </source>
</evidence>
<dbReference type="InterPro" id="IPR009057">
    <property type="entry name" value="Homeodomain-like_sf"/>
</dbReference>
<dbReference type="InterPro" id="IPR001647">
    <property type="entry name" value="HTH_TetR"/>
</dbReference>
<dbReference type="Pfam" id="PF00440">
    <property type="entry name" value="TetR_N"/>
    <property type="match status" value="1"/>
</dbReference>
<dbReference type="GO" id="GO:0000976">
    <property type="term" value="F:transcription cis-regulatory region binding"/>
    <property type="evidence" value="ECO:0007669"/>
    <property type="project" value="TreeGrafter"/>
</dbReference>
<evidence type="ECO:0000313" key="6">
    <source>
        <dbReference type="EMBL" id="KAA1427838.1"/>
    </source>
</evidence>
<dbReference type="SUPFAM" id="SSF48498">
    <property type="entry name" value="Tetracyclin repressor-like, C-terminal domain"/>
    <property type="match status" value="1"/>
</dbReference>
<comment type="caution">
    <text evidence="6">The sequence shown here is derived from an EMBL/GenBank/DDBJ whole genome shotgun (WGS) entry which is preliminary data.</text>
</comment>